<organism evidence="8 9">
    <name type="scientific">Clostridium saccharoperbutylacetonicum N1-4(HMT)</name>
    <dbReference type="NCBI Taxonomy" id="931276"/>
    <lineage>
        <taxon>Bacteria</taxon>
        <taxon>Bacillati</taxon>
        <taxon>Bacillota</taxon>
        <taxon>Clostridia</taxon>
        <taxon>Eubacteriales</taxon>
        <taxon>Clostridiaceae</taxon>
        <taxon>Clostridium</taxon>
    </lineage>
</organism>
<dbReference type="Gene3D" id="2.10.270.10">
    <property type="entry name" value="Cholin Binding"/>
    <property type="match status" value="2"/>
</dbReference>
<feature type="repeat" description="Cell wall-binding" evidence="5">
    <location>
        <begin position="177"/>
        <end position="196"/>
    </location>
</feature>
<reference evidence="8 9" key="1">
    <citation type="submission" date="2013-02" db="EMBL/GenBank/DDBJ databases">
        <title>Genome sequence of Clostridium saccharoperbutylacetonicum N1-4(HMT).</title>
        <authorList>
            <person name="Poehlein A."/>
            <person name="Daniel R."/>
        </authorList>
    </citation>
    <scope>NUCLEOTIDE SEQUENCE [LARGE SCALE GENOMIC DNA]</scope>
    <source>
        <strain evidence="9">N1-4(HMT)</strain>
    </source>
</reference>
<sequence length="476" mass="53512">MKKKITIFVLAFAIMLSLGQMIGVQAATSDSMTTATQASSAIPNPGVPETKPEALSVISQYVTNSANKTNVINVTSTIGWKRENGYWYYYKSNNTRATGWINPDNNWYYLNGDGKMATGWLNYNGTWYYLNASGSMVSGWKQLNNIWYYLNDSGAMITGLNKIDNKIYMFYGNGSMAKGWVQLSNHWYYFSSSGSMSSGWIFDNGDWYYLYDTGAMAKGWINLGDTWYYLKDSGAMATGWVNVGTDYYYLDTRTGKMLTNTTTSDGFKLGPDGKKIGPGNPGTIPGSKYKGIDISHYNGDIDFAKVKSAGIQFVYIKATEGTTYVDNYLGTYYNGAKSAGLKTGFYHFLVGTSSPETQAQNFYNKIKDKQNDLKPVLDVESSGFDVMDYTIRFINEFKRLSNMDVCIYTYSNFINNLDNRLSKYTLWEANYSKGIFNLPANNIWSNRAGHQYTDQGYIDGINGNVDLDVFTQDILR</sequence>
<dbReference type="PROSITE" id="PS51904">
    <property type="entry name" value="GLYCOSYL_HYDROL_F25_2"/>
    <property type="match status" value="1"/>
</dbReference>
<dbReference type="Pfam" id="PF01183">
    <property type="entry name" value="Glyco_hydro_25"/>
    <property type="match status" value="1"/>
</dbReference>
<dbReference type="InterPro" id="IPR008270">
    <property type="entry name" value="Glyco_hydro_25_AS"/>
</dbReference>
<dbReference type="InterPro" id="IPR018337">
    <property type="entry name" value="Cell_wall/Cho-bd_repeat"/>
</dbReference>
<evidence type="ECO:0000256" key="4">
    <source>
        <dbReference type="ARBA" id="ARBA00023295"/>
    </source>
</evidence>
<dbReference type="PROSITE" id="PS51170">
    <property type="entry name" value="CW"/>
    <property type="match status" value="6"/>
</dbReference>
<feature type="chain" id="PRO_5004015511" description="Lysozyme" evidence="7">
    <location>
        <begin position="27"/>
        <end position="476"/>
    </location>
</feature>
<accession>M1LWR8</accession>
<dbReference type="AlphaFoldDB" id="M1LWR8"/>
<dbReference type="GO" id="GO:0016052">
    <property type="term" value="P:carbohydrate catabolic process"/>
    <property type="evidence" value="ECO:0007669"/>
    <property type="project" value="TreeGrafter"/>
</dbReference>
<protein>
    <recommendedName>
        <fullName evidence="6">Lysozyme</fullName>
        <ecNumber evidence="6">3.2.1.17</ecNumber>
    </recommendedName>
</protein>
<proteinExistence type="inferred from homology"/>
<dbReference type="GO" id="GO:0009253">
    <property type="term" value="P:peptidoglycan catabolic process"/>
    <property type="evidence" value="ECO:0007669"/>
    <property type="project" value="InterPro"/>
</dbReference>
<evidence type="ECO:0000313" key="9">
    <source>
        <dbReference type="Proteomes" id="UP000011728"/>
    </source>
</evidence>
<dbReference type="EMBL" id="CP004121">
    <property type="protein sequence ID" value="AGF57650.1"/>
    <property type="molecule type" value="Genomic_DNA"/>
</dbReference>
<evidence type="ECO:0000256" key="5">
    <source>
        <dbReference type="PROSITE-ProRule" id="PRU00591"/>
    </source>
</evidence>
<dbReference type="PATRIC" id="fig|931276.5.peg.3923"/>
<keyword evidence="2" id="KW-0677">Repeat</keyword>
<name>M1LWR8_9CLOT</name>
<dbReference type="Proteomes" id="UP000011728">
    <property type="component" value="Chromosome"/>
</dbReference>
<dbReference type="KEGG" id="csr:Cspa_c38900"/>
<dbReference type="InterPro" id="IPR002053">
    <property type="entry name" value="Glyco_hydro_25"/>
</dbReference>
<dbReference type="InterPro" id="IPR018077">
    <property type="entry name" value="Glyco_hydro_fam25_subgr"/>
</dbReference>
<dbReference type="PANTHER" id="PTHR34135">
    <property type="entry name" value="LYSOZYME"/>
    <property type="match status" value="1"/>
</dbReference>
<dbReference type="PROSITE" id="PS00953">
    <property type="entry name" value="GLYCOSYL_HYDROL_F25_1"/>
    <property type="match status" value="1"/>
</dbReference>
<gene>
    <name evidence="8" type="ORF">Cspa_c38900</name>
</gene>
<feature type="repeat" description="Cell wall-binding" evidence="5">
    <location>
        <begin position="217"/>
        <end position="236"/>
    </location>
</feature>
<dbReference type="STRING" id="36745.CLSAP_36650"/>
<evidence type="ECO:0000256" key="1">
    <source>
        <dbReference type="ARBA" id="ARBA00010646"/>
    </source>
</evidence>
<comment type="catalytic activity">
    <reaction evidence="6">
        <text>Hydrolysis of (1-&gt;4)-beta-linkages between N-acetylmuramic acid and N-acetyl-D-glucosamine residues in a peptidoglycan and between N-acetyl-D-glucosamine residues in chitodextrins.</text>
        <dbReference type="EC" id="3.2.1.17"/>
    </reaction>
</comment>
<dbReference type="GO" id="GO:0003796">
    <property type="term" value="F:lysozyme activity"/>
    <property type="evidence" value="ECO:0007669"/>
    <property type="project" value="UniProtKB-EC"/>
</dbReference>
<evidence type="ECO:0000256" key="2">
    <source>
        <dbReference type="ARBA" id="ARBA00022737"/>
    </source>
</evidence>
<dbReference type="Gene3D" id="3.20.20.80">
    <property type="entry name" value="Glycosidases"/>
    <property type="match status" value="1"/>
</dbReference>
<dbReference type="eggNOG" id="COG5263">
    <property type="taxonomic scope" value="Bacteria"/>
</dbReference>
<dbReference type="SUPFAM" id="SSF69360">
    <property type="entry name" value="Cell wall binding repeat"/>
    <property type="match status" value="1"/>
</dbReference>
<feature type="repeat" description="Cell wall-binding" evidence="5">
    <location>
        <begin position="137"/>
        <end position="156"/>
    </location>
</feature>
<feature type="signal peptide" evidence="7">
    <location>
        <begin position="1"/>
        <end position="26"/>
    </location>
</feature>
<evidence type="ECO:0000313" key="8">
    <source>
        <dbReference type="EMBL" id="AGF57650.1"/>
    </source>
</evidence>
<dbReference type="GO" id="GO:0016998">
    <property type="term" value="P:cell wall macromolecule catabolic process"/>
    <property type="evidence" value="ECO:0007669"/>
    <property type="project" value="InterPro"/>
</dbReference>
<evidence type="ECO:0000256" key="3">
    <source>
        <dbReference type="ARBA" id="ARBA00022801"/>
    </source>
</evidence>
<evidence type="ECO:0000256" key="6">
    <source>
        <dbReference type="RuleBase" id="RU361176"/>
    </source>
</evidence>
<dbReference type="CDD" id="cd06525">
    <property type="entry name" value="GH25_Lyc-like"/>
    <property type="match status" value="1"/>
</dbReference>
<feature type="repeat" description="Cell wall-binding" evidence="5">
    <location>
        <begin position="97"/>
        <end position="116"/>
    </location>
</feature>
<keyword evidence="3 6" id="KW-0378">Hydrolase</keyword>
<comment type="similarity">
    <text evidence="1 6">Belongs to the glycosyl hydrolase 25 family.</text>
</comment>
<feature type="repeat" description="Cell wall-binding" evidence="5">
    <location>
        <begin position="197"/>
        <end position="216"/>
    </location>
</feature>
<dbReference type="eggNOG" id="COG3757">
    <property type="taxonomic scope" value="Bacteria"/>
</dbReference>
<keyword evidence="7" id="KW-0732">Signal</keyword>
<dbReference type="SUPFAM" id="SSF51445">
    <property type="entry name" value="(Trans)glycosidases"/>
    <property type="match status" value="1"/>
</dbReference>
<dbReference type="Pfam" id="PF01473">
    <property type="entry name" value="Choline_bind_1"/>
    <property type="match status" value="2"/>
</dbReference>
<dbReference type="RefSeq" id="WP_015393963.1">
    <property type="nucleotide sequence ID" value="NC_020291.1"/>
</dbReference>
<dbReference type="InterPro" id="IPR017853">
    <property type="entry name" value="GH"/>
</dbReference>
<keyword evidence="9" id="KW-1185">Reference proteome</keyword>
<evidence type="ECO:0000256" key="7">
    <source>
        <dbReference type="SAM" id="SignalP"/>
    </source>
</evidence>
<feature type="repeat" description="Cell wall-binding" evidence="5">
    <location>
        <begin position="117"/>
        <end position="136"/>
    </location>
</feature>
<keyword evidence="4 6" id="KW-0326">Glycosidase</keyword>
<dbReference type="HOGENOM" id="CLU_027326_0_0_9"/>
<dbReference type="Pfam" id="PF19127">
    <property type="entry name" value="Choline_bind_3"/>
    <property type="match status" value="3"/>
</dbReference>
<dbReference type="EC" id="3.2.1.17" evidence="6"/>
<dbReference type="PANTHER" id="PTHR34135:SF2">
    <property type="entry name" value="LYSOZYME"/>
    <property type="match status" value="1"/>
</dbReference>
<dbReference type="SMART" id="SM00641">
    <property type="entry name" value="Glyco_25"/>
    <property type="match status" value="1"/>
</dbReference>